<dbReference type="Proteomes" id="UP000001812">
    <property type="component" value="Chromosome II"/>
</dbReference>
<accession>A0A0E1VSQ5</accession>
<name>A0A0E1VSQ5_BURPE</name>
<dbReference type="AlphaFoldDB" id="A0A0E1VSQ5"/>
<dbReference type="EMBL" id="CM000833">
    <property type="protein sequence ID" value="EET03016.1"/>
    <property type="molecule type" value="Genomic_DNA"/>
</dbReference>
<proteinExistence type="predicted"/>
<protein>
    <submittedName>
        <fullName evidence="1">Uncharacterized protein</fullName>
    </submittedName>
</protein>
<reference evidence="1" key="1">
    <citation type="submission" date="2009-05" db="EMBL/GenBank/DDBJ databases">
        <authorList>
            <person name="Harkins D.M."/>
            <person name="DeShazer D."/>
            <person name="Woods D.E."/>
            <person name="Brinkac L.M."/>
            <person name="Brown K.A."/>
            <person name="Hung G.C."/>
            <person name="Tuanyok A."/>
            <person name="Zhang B."/>
            <person name="Nierman W.C."/>
        </authorList>
    </citation>
    <scope>NUCLEOTIDE SEQUENCE [LARGE SCALE GENOMIC DNA]</scope>
    <source>
        <strain evidence="1">1710a</strain>
    </source>
</reference>
<gene>
    <name evidence="1" type="ORF">BURPS1710A_A0257</name>
</gene>
<organism evidence="1">
    <name type="scientific">Burkholderia pseudomallei 1710a</name>
    <dbReference type="NCBI Taxonomy" id="320371"/>
    <lineage>
        <taxon>Bacteria</taxon>
        <taxon>Pseudomonadati</taxon>
        <taxon>Pseudomonadota</taxon>
        <taxon>Betaproteobacteria</taxon>
        <taxon>Burkholderiales</taxon>
        <taxon>Burkholderiaceae</taxon>
        <taxon>Burkholderia</taxon>
        <taxon>pseudomallei group</taxon>
    </lineage>
</organism>
<dbReference type="HOGENOM" id="CLU_3023197_0_0_4"/>
<evidence type="ECO:0000313" key="1">
    <source>
        <dbReference type="EMBL" id="EET03016.1"/>
    </source>
</evidence>
<sequence>MRALRRGIPLAISRPRHTRSIASNTPALGYGAPAAFGRLRVRANRRTLATSMPVG</sequence>